<dbReference type="Proteomes" id="UP000887560">
    <property type="component" value="Unplaced"/>
</dbReference>
<organism evidence="1 2">
    <name type="scientific">Meloidogyne floridensis</name>
    <dbReference type="NCBI Taxonomy" id="298350"/>
    <lineage>
        <taxon>Eukaryota</taxon>
        <taxon>Metazoa</taxon>
        <taxon>Ecdysozoa</taxon>
        <taxon>Nematoda</taxon>
        <taxon>Chromadorea</taxon>
        <taxon>Rhabditida</taxon>
        <taxon>Tylenchina</taxon>
        <taxon>Tylenchomorpha</taxon>
        <taxon>Tylenchoidea</taxon>
        <taxon>Meloidogynidae</taxon>
        <taxon>Meloidogyninae</taxon>
        <taxon>Meloidogyne</taxon>
    </lineage>
</organism>
<reference evidence="2" key="1">
    <citation type="submission" date="2022-11" db="UniProtKB">
        <authorList>
            <consortium name="WormBaseParasite"/>
        </authorList>
    </citation>
    <scope>IDENTIFICATION</scope>
</reference>
<dbReference type="WBParaSite" id="scf7180000416968.g811">
    <property type="protein sequence ID" value="scf7180000416968.g811"/>
    <property type="gene ID" value="scf7180000416968.g811"/>
</dbReference>
<evidence type="ECO:0000313" key="1">
    <source>
        <dbReference type="Proteomes" id="UP000887560"/>
    </source>
</evidence>
<keyword evidence="1" id="KW-1185">Reference proteome</keyword>
<proteinExistence type="predicted"/>
<name>A0A915NIC0_9BILA</name>
<dbReference type="AlphaFoldDB" id="A0A915NIC0"/>
<sequence>MFALEQGCGPCDNNNECVDCSTERCNDYELVKKNFHTCFADQRYYGEVIFAACRRGVETCFIEGDFKGGCGKCDPNSNCVDCKGLNCNTIDKYRETFFCYIGRYDEEYELLKLGNACEK</sequence>
<accession>A0A915NIC0</accession>
<protein>
    <submittedName>
        <fullName evidence="2">DUF3795 domain-containing protein</fullName>
    </submittedName>
</protein>
<evidence type="ECO:0000313" key="2">
    <source>
        <dbReference type="WBParaSite" id="scf7180000416968.g811"/>
    </source>
</evidence>